<dbReference type="CDD" id="cd00093">
    <property type="entry name" value="HTH_XRE"/>
    <property type="match status" value="1"/>
</dbReference>
<reference evidence="4" key="1">
    <citation type="journal article" date="2019" name="Int. J. Syst. Evol. Microbiol.">
        <title>The Global Catalogue of Microorganisms (GCM) 10K type strain sequencing project: providing services to taxonomists for standard genome sequencing and annotation.</title>
        <authorList>
            <consortium name="The Broad Institute Genomics Platform"/>
            <consortium name="The Broad Institute Genome Sequencing Center for Infectious Disease"/>
            <person name="Wu L."/>
            <person name="Ma J."/>
        </authorList>
    </citation>
    <scope>NUCLEOTIDE SEQUENCE [LARGE SCALE GENOMIC DNA]</scope>
    <source>
        <strain evidence="4">JCM 14370</strain>
    </source>
</reference>
<gene>
    <name evidence="3" type="ORF">GCM10008938_49880</name>
</gene>
<dbReference type="PANTHER" id="PTHR46797:SF1">
    <property type="entry name" value="METHYLPHOSPHONATE SYNTHASE"/>
    <property type="match status" value="1"/>
</dbReference>
<proteinExistence type="predicted"/>
<dbReference type="SUPFAM" id="SSF47413">
    <property type="entry name" value="lambda repressor-like DNA-binding domains"/>
    <property type="match status" value="1"/>
</dbReference>
<dbReference type="InterPro" id="IPR001387">
    <property type="entry name" value="Cro/C1-type_HTH"/>
</dbReference>
<evidence type="ECO:0000313" key="3">
    <source>
        <dbReference type="EMBL" id="GGJ57801.1"/>
    </source>
</evidence>
<dbReference type="PROSITE" id="PS50943">
    <property type="entry name" value="HTH_CROC1"/>
    <property type="match status" value="1"/>
</dbReference>
<evidence type="ECO:0000259" key="2">
    <source>
        <dbReference type="PROSITE" id="PS50943"/>
    </source>
</evidence>
<evidence type="ECO:0000313" key="4">
    <source>
        <dbReference type="Proteomes" id="UP000632222"/>
    </source>
</evidence>
<dbReference type="EMBL" id="BMOD01000040">
    <property type="protein sequence ID" value="GGJ57801.1"/>
    <property type="molecule type" value="Genomic_DNA"/>
</dbReference>
<evidence type="ECO:0000256" key="1">
    <source>
        <dbReference type="ARBA" id="ARBA00023125"/>
    </source>
</evidence>
<dbReference type="InterPro" id="IPR050807">
    <property type="entry name" value="TransReg_Diox_bact_type"/>
</dbReference>
<sequence length="97" mass="10728">MTTYRTAEGKHDELAFRKVLGDRIRQIRKAKGMGQDLMAFEAGLHRTHPNMIENAKIDVKLSTLLRIADALGVEVWELLDLTREVHSGGVPGSSGDS</sequence>
<protein>
    <recommendedName>
        <fullName evidence="2">HTH cro/C1-type domain-containing protein</fullName>
    </recommendedName>
</protein>
<dbReference type="Gene3D" id="1.10.260.40">
    <property type="entry name" value="lambda repressor-like DNA-binding domains"/>
    <property type="match status" value="1"/>
</dbReference>
<keyword evidence="4" id="KW-1185">Reference proteome</keyword>
<dbReference type="RefSeq" id="WP_189008814.1">
    <property type="nucleotide sequence ID" value="NZ_BMOD01000040.1"/>
</dbReference>
<comment type="caution">
    <text evidence="3">The sequence shown here is derived from an EMBL/GenBank/DDBJ whole genome shotgun (WGS) entry which is preliminary data.</text>
</comment>
<accession>A0ABQ2DLF9</accession>
<dbReference type="Proteomes" id="UP000632222">
    <property type="component" value="Unassembled WGS sequence"/>
</dbReference>
<name>A0ABQ2DLF9_9DEIO</name>
<dbReference type="PANTHER" id="PTHR46797">
    <property type="entry name" value="HTH-TYPE TRANSCRIPTIONAL REGULATOR"/>
    <property type="match status" value="1"/>
</dbReference>
<organism evidence="3 4">
    <name type="scientific">Deinococcus roseus</name>
    <dbReference type="NCBI Taxonomy" id="392414"/>
    <lineage>
        <taxon>Bacteria</taxon>
        <taxon>Thermotogati</taxon>
        <taxon>Deinococcota</taxon>
        <taxon>Deinococci</taxon>
        <taxon>Deinococcales</taxon>
        <taxon>Deinococcaceae</taxon>
        <taxon>Deinococcus</taxon>
    </lineage>
</organism>
<dbReference type="InterPro" id="IPR010982">
    <property type="entry name" value="Lambda_DNA-bd_dom_sf"/>
</dbReference>
<dbReference type="Pfam" id="PF01381">
    <property type="entry name" value="HTH_3"/>
    <property type="match status" value="1"/>
</dbReference>
<feature type="domain" description="HTH cro/C1-type" evidence="2">
    <location>
        <begin position="24"/>
        <end position="78"/>
    </location>
</feature>
<dbReference type="SMART" id="SM00530">
    <property type="entry name" value="HTH_XRE"/>
    <property type="match status" value="1"/>
</dbReference>
<keyword evidence="1" id="KW-0238">DNA-binding</keyword>